<dbReference type="GO" id="GO:0016829">
    <property type="term" value="F:lyase activity"/>
    <property type="evidence" value="ECO:0007669"/>
    <property type="project" value="UniProtKB-KW"/>
</dbReference>
<dbReference type="InterPro" id="IPR028207">
    <property type="entry name" value="DNA_pol_B_palm_palm"/>
</dbReference>
<keyword evidence="11" id="KW-0227">DNA damage</keyword>
<dbReference type="Pfam" id="PF16589">
    <property type="entry name" value="BRCT_2"/>
    <property type="match status" value="1"/>
</dbReference>
<keyword evidence="7" id="KW-0808">Transferase</keyword>
<dbReference type="InterPro" id="IPR029398">
    <property type="entry name" value="PolB_thumb"/>
</dbReference>
<dbReference type="SUPFAM" id="SSF52113">
    <property type="entry name" value="BRCT domain"/>
    <property type="match status" value="1"/>
</dbReference>
<evidence type="ECO:0000256" key="10">
    <source>
        <dbReference type="ARBA" id="ARBA00022723"/>
    </source>
</evidence>
<comment type="similarity">
    <text evidence="3">Belongs to the DNA polymerase type-X family.</text>
</comment>
<dbReference type="FunFam" id="3.30.460.10:FF:000020">
    <property type="entry name" value="DNA polymerase lambda"/>
    <property type="match status" value="1"/>
</dbReference>
<keyword evidence="6" id="KW-0237">DNA synthesis</keyword>
<name>A0A8H4APH1_GIGMA</name>
<dbReference type="SUPFAM" id="SSF81301">
    <property type="entry name" value="Nucleotidyltransferase"/>
    <property type="match status" value="1"/>
</dbReference>
<dbReference type="AlphaFoldDB" id="A0A8H4APH1"/>
<evidence type="ECO:0000256" key="7">
    <source>
        <dbReference type="ARBA" id="ARBA00022679"/>
    </source>
</evidence>
<dbReference type="PROSITE" id="PS50172">
    <property type="entry name" value="BRCT"/>
    <property type="match status" value="1"/>
</dbReference>
<dbReference type="Proteomes" id="UP000439903">
    <property type="component" value="Unassembled WGS sequence"/>
</dbReference>
<dbReference type="Pfam" id="PF10391">
    <property type="entry name" value="DNA_pol_lambd_f"/>
    <property type="match status" value="1"/>
</dbReference>
<evidence type="ECO:0000256" key="5">
    <source>
        <dbReference type="ARBA" id="ARBA00016513"/>
    </source>
</evidence>
<dbReference type="Pfam" id="PF14716">
    <property type="entry name" value="HHH_8"/>
    <property type="match status" value="1"/>
</dbReference>
<dbReference type="SUPFAM" id="SSF47802">
    <property type="entry name" value="DNA polymerase beta, N-terminal domain-like"/>
    <property type="match status" value="1"/>
</dbReference>
<dbReference type="SMART" id="SM00292">
    <property type="entry name" value="BRCT"/>
    <property type="match status" value="1"/>
</dbReference>
<feature type="region of interest" description="Disordered" evidence="18">
    <location>
        <begin position="159"/>
        <end position="219"/>
    </location>
</feature>
<keyword evidence="13" id="KW-0234">DNA repair</keyword>
<feature type="compositionally biased region" description="Polar residues" evidence="18">
    <location>
        <begin position="172"/>
        <end position="187"/>
    </location>
</feature>
<comment type="subcellular location">
    <subcellularLocation>
        <location evidence="2">Nucleus</location>
    </subcellularLocation>
</comment>
<keyword evidence="9" id="KW-0235">DNA replication</keyword>
<evidence type="ECO:0000313" key="20">
    <source>
        <dbReference type="EMBL" id="KAF0519686.1"/>
    </source>
</evidence>
<dbReference type="Gene3D" id="3.30.460.10">
    <property type="entry name" value="Beta Polymerase, domain 2"/>
    <property type="match status" value="1"/>
</dbReference>
<evidence type="ECO:0000256" key="2">
    <source>
        <dbReference type="ARBA" id="ARBA00004123"/>
    </source>
</evidence>
<evidence type="ECO:0000256" key="15">
    <source>
        <dbReference type="ARBA" id="ARBA00023242"/>
    </source>
</evidence>
<keyword evidence="10" id="KW-0479">Metal-binding</keyword>
<feature type="compositionally biased region" description="Basic and acidic residues" evidence="18">
    <location>
        <begin position="331"/>
        <end position="352"/>
    </location>
</feature>
<comment type="cofactor">
    <cofactor evidence="1">
        <name>Mn(2+)</name>
        <dbReference type="ChEBI" id="CHEBI:29035"/>
    </cofactor>
</comment>
<keyword evidence="12" id="KW-0239">DNA-directed DNA polymerase</keyword>
<dbReference type="InterPro" id="IPR002054">
    <property type="entry name" value="DNA-dir_DNA_pol_X"/>
</dbReference>
<dbReference type="FunFam" id="1.10.150.20:FF:000010">
    <property type="entry name" value="DNA polymerase lambda"/>
    <property type="match status" value="1"/>
</dbReference>
<dbReference type="InterPro" id="IPR037160">
    <property type="entry name" value="DNA_Pol_thumb_sf"/>
</dbReference>
<dbReference type="EMBL" id="WTPW01000359">
    <property type="protein sequence ID" value="KAF0519686.1"/>
    <property type="molecule type" value="Genomic_DNA"/>
</dbReference>
<evidence type="ECO:0000256" key="18">
    <source>
        <dbReference type="SAM" id="MobiDB-lite"/>
    </source>
</evidence>
<dbReference type="Gene3D" id="1.10.150.110">
    <property type="entry name" value="DNA polymerase beta, N-terminal domain-like"/>
    <property type="match status" value="1"/>
</dbReference>
<dbReference type="Pfam" id="PF14791">
    <property type="entry name" value="DNA_pol_B_thumb"/>
    <property type="match status" value="1"/>
</dbReference>
<evidence type="ECO:0000256" key="16">
    <source>
        <dbReference type="ARBA" id="ARBA00049244"/>
    </source>
</evidence>
<dbReference type="PANTHER" id="PTHR11276">
    <property type="entry name" value="DNA POLYMERASE TYPE-X FAMILY MEMBER"/>
    <property type="match status" value="1"/>
</dbReference>
<dbReference type="GO" id="GO:0006303">
    <property type="term" value="P:double-strand break repair via nonhomologous end joining"/>
    <property type="evidence" value="ECO:0007669"/>
    <property type="project" value="TreeGrafter"/>
</dbReference>
<evidence type="ECO:0000256" key="12">
    <source>
        <dbReference type="ARBA" id="ARBA00022932"/>
    </source>
</evidence>
<dbReference type="SUPFAM" id="SSF81585">
    <property type="entry name" value="PsbU/PolX domain-like"/>
    <property type="match status" value="1"/>
</dbReference>
<comment type="caution">
    <text evidence="20">The sequence shown here is derived from an EMBL/GenBank/DDBJ whole genome shotgun (WGS) entry which is preliminary data.</text>
</comment>
<dbReference type="OrthoDB" id="205514at2759"/>
<evidence type="ECO:0000256" key="13">
    <source>
        <dbReference type="ARBA" id="ARBA00023204"/>
    </source>
</evidence>
<organism evidence="20 21">
    <name type="scientific">Gigaspora margarita</name>
    <dbReference type="NCBI Taxonomy" id="4874"/>
    <lineage>
        <taxon>Eukaryota</taxon>
        <taxon>Fungi</taxon>
        <taxon>Fungi incertae sedis</taxon>
        <taxon>Mucoromycota</taxon>
        <taxon>Glomeromycotina</taxon>
        <taxon>Glomeromycetes</taxon>
        <taxon>Diversisporales</taxon>
        <taxon>Gigasporaceae</taxon>
        <taxon>Gigaspora</taxon>
    </lineage>
</organism>
<evidence type="ECO:0000256" key="14">
    <source>
        <dbReference type="ARBA" id="ARBA00023239"/>
    </source>
</evidence>
<evidence type="ECO:0000256" key="11">
    <source>
        <dbReference type="ARBA" id="ARBA00022763"/>
    </source>
</evidence>
<protein>
    <recommendedName>
        <fullName evidence="5">DNA polymerase lambda</fullName>
        <ecNumber evidence="4">2.7.7.7</ecNumber>
    </recommendedName>
</protein>
<sequence>MASEDEGNTCPTNPVALSMLSKREDLISTTSFESSANNNNDNEENQLISSQLSNSFYSGMDSLNILSSQENDILLDDDPIGVENKKRTFDSILEEKSDESHVISHDSYAPVSKKINTKTSSVTNQAETQDIQLSSFSFKPLKRKTRKVMYKITNGKEITSSSNKKIRHDSSAHVSRSMPSQKATIVTSERIHSGPSKTTRGKKKKSTREAASSRNKGPPLNPVGLFSNLRFFFIPKDIDKVRLRLLKEKVIEKGGQVIDGEFDTSATHVITALKGRRVLKILGIRENNVPQGIIIVDQNWISECLMYGKLVDINQHIVQTSDVLSTQKIDQNTHDNDENKRDDNYIKKEQRQESVSPKRRSSSPLFNTPEVSVPTNESLPTVSNVFSGGDDPLLEMIAETKCLVDAGFLLDNEDDESQSVQSEMSDSEDEFIESSTQSEANLTVNKEVLSQPQEITSELSSKEAKSFKGQFACMHKHTLGEEDDNPNKLIIDRLKVLLDHYQRMNDEWRILSYRKAISAIKKQKKPITSYQEAIEIRGIGHRTAEKIAEIIETGNLRRLQHFSKDDEVIKKFSDIWGVGSCIAMKWYAKGYRTFDDIIQNVKLTRVQRIGIECFDDLLERIPRDEVTEISKRVEEAACRIDPKLLCITVGSYLRGKPTCGDIDILITRNNSDGKTSSGPFLKLLNTLREQGLLTHDLTKHQEENATSRYFGICKLPGGEKHRRIDLFTVPFNELGAALLSFTGNDIFNRSMRLLARKKKMKLNNHGLYKNISRGRGGDSLTEGTLIAQRTEREIFDALGVPWRPPSERNC</sequence>
<dbReference type="Gene3D" id="3.30.210.10">
    <property type="entry name" value="DNA polymerase, thumb domain"/>
    <property type="match status" value="1"/>
</dbReference>
<dbReference type="GO" id="GO:0046872">
    <property type="term" value="F:metal ion binding"/>
    <property type="evidence" value="ECO:0007669"/>
    <property type="project" value="UniProtKB-KW"/>
</dbReference>
<proteinExistence type="inferred from homology"/>
<dbReference type="InterPro" id="IPR043519">
    <property type="entry name" value="NT_sf"/>
</dbReference>
<dbReference type="PANTHER" id="PTHR11276:SF28">
    <property type="entry name" value="DNA POLYMERASE LAMBDA"/>
    <property type="match status" value="1"/>
</dbReference>
<evidence type="ECO:0000256" key="8">
    <source>
        <dbReference type="ARBA" id="ARBA00022695"/>
    </source>
</evidence>
<dbReference type="PRINTS" id="PR00869">
    <property type="entry name" value="DNAPOLX"/>
</dbReference>
<dbReference type="InterPro" id="IPR001357">
    <property type="entry name" value="BRCT_dom"/>
</dbReference>
<dbReference type="GO" id="GO:0003887">
    <property type="term" value="F:DNA-directed DNA polymerase activity"/>
    <property type="evidence" value="ECO:0007669"/>
    <property type="project" value="UniProtKB-KW"/>
</dbReference>
<comment type="catalytic activity">
    <reaction evidence="16">
        <text>DNA(n) + a 2'-deoxyribonucleoside 5'-triphosphate = DNA(n+1) + diphosphate</text>
        <dbReference type="Rhea" id="RHEA:22508"/>
        <dbReference type="Rhea" id="RHEA-COMP:17339"/>
        <dbReference type="Rhea" id="RHEA-COMP:17340"/>
        <dbReference type="ChEBI" id="CHEBI:33019"/>
        <dbReference type="ChEBI" id="CHEBI:61560"/>
        <dbReference type="ChEBI" id="CHEBI:173112"/>
        <dbReference type="EC" id="2.7.7.7"/>
    </reaction>
</comment>
<evidence type="ECO:0000313" key="21">
    <source>
        <dbReference type="Proteomes" id="UP000439903"/>
    </source>
</evidence>
<feature type="active site" description="Nucleophile; Schiff-base intermediate with DNA; for 5'-dRP lyase activity" evidence="17">
    <location>
        <position position="546"/>
    </location>
</feature>
<dbReference type="FunFam" id="1.10.150.110:FF:000005">
    <property type="entry name" value="DNA polymerase POL4"/>
    <property type="match status" value="1"/>
</dbReference>
<reference evidence="20 21" key="1">
    <citation type="journal article" date="2019" name="Environ. Microbiol.">
        <title>At the nexus of three kingdoms: the genome of the mycorrhizal fungus Gigaspora margarita provides insights into plant, endobacterial and fungal interactions.</title>
        <authorList>
            <person name="Venice F."/>
            <person name="Ghignone S."/>
            <person name="Salvioli di Fossalunga A."/>
            <person name="Amselem J."/>
            <person name="Novero M."/>
            <person name="Xianan X."/>
            <person name="Sedzielewska Toro K."/>
            <person name="Morin E."/>
            <person name="Lipzen A."/>
            <person name="Grigoriev I.V."/>
            <person name="Henrissat B."/>
            <person name="Martin F.M."/>
            <person name="Bonfante P."/>
        </authorList>
    </citation>
    <scope>NUCLEOTIDE SEQUENCE [LARGE SCALE GENOMIC DNA]</scope>
    <source>
        <strain evidence="20 21">BEG34</strain>
    </source>
</reference>
<gene>
    <name evidence="20" type="ORF">F8M41_016491</name>
</gene>
<dbReference type="Gene3D" id="1.10.150.20">
    <property type="entry name" value="5' to 3' exonuclease, C-terminal subdomain"/>
    <property type="match status" value="1"/>
</dbReference>
<dbReference type="Pfam" id="PF14792">
    <property type="entry name" value="DNA_pol_B_palm"/>
    <property type="match status" value="1"/>
</dbReference>
<dbReference type="GO" id="GO:0003677">
    <property type="term" value="F:DNA binding"/>
    <property type="evidence" value="ECO:0007669"/>
    <property type="project" value="InterPro"/>
</dbReference>
<dbReference type="GO" id="GO:0005634">
    <property type="term" value="C:nucleus"/>
    <property type="evidence" value="ECO:0007669"/>
    <property type="project" value="UniProtKB-SubCell"/>
</dbReference>
<evidence type="ECO:0000256" key="4">
    <source>
        <dbReference type="ARBA" id="ARBA00012417"/>
    </source>
</evidence>
<evidence type="ECO:0000256" key="3">
    <source>
        <dbReference type="ARBA" id="ARBA00008323"/>
    </source>
</evidence>
<dbReference type="InterPro" id="IPR027421">
    <property type="entry name" value="DNA_pol_lamdba_lyase_dom_sf"/>
</dbReference>
<dbReference type="CDD" id="cd00027">
    <property type="entry name" value="BRCT"/>
    <property type="match status" value="1"/>
</dbReference>
<dbReference type="InterPro" id="IPR036420">
    <property type="entry name" value="BRCT_dom_sf"/>
</dbReference>
<dbReference type="CDD" id="cd00141">
    <property type="entry name" value="NT_POLXc"/>
    <property type="match status" value="1"/>
</dbReference>
<evidence type="ECO:0000256" key="17">
    <source>
        <dbReference type="PIRSR" id="PIRSR622312-50"/>
    </source>
</evidence>
<dbReference type="InterPro" id="IPR022312">
    <property type="entry name" value="DNA_pol_X"/>
</dbReference>
<feature type="compositionally biased region" description="Polar residues" evidence="18">
    <location>
        <begin position="362"/>
        <end position="377"/>
    </location>
</feature>
<accession>A0A8H4APH1</accession>
<evidence type="ECO:0000256" key="1">
    <source>
        <dbReference type="ARBA" id="ARBA00001936"/>
    </source>
</evidence>
<dbReference type="EC" id="2.7.7.7" evidence="4"/>
<dbReference type="InterPro" id="IPR018944">
    <property type="entry name" value="DNA_pol_lambd_fingers_domain"/>
</dbReference>
<dbReference type="Gene3D" id="3.40.50.10190">
    <property type="entry name" value="BRCT domain"/>
    <property type="match status" value="1"/>
</dbReference>
<dbReference type="InterPro" id="IPR010996">
    <property type="entry name" value="HHH_MUS81"/>
</dbReference>
<keyword evidence="8" id="KW-0548">Nucleotidyltransferase</keyword>
<keyword evidence="15" id="KW-0539">Nucleus</keyword>
<keyword evidence="21" id="KW-1185">Reference proteome</keyword>
<dbReference type="InterPro" id="IPR002008">
    <property type="entry name" value="DNA_pol_X_beta-like"/>
</dbReference>
<dbReference type="SMART" id="SM00483">
    <property type="entry name" value="POLXc"/>
    <property type="match status" value="1"/>
</dbReference>
<feature type="region of interest" description="Disordered" evidence="18">
    <location>
        <begin position="328"/>
        <end position="377"/>
    </location>
</feature>
<evidence type="ECO:0000256" key="6">
    <source>
        <dbReference type="ARBA" id="ARBA00022634"/>
    </source>
</evidence>
<feature type="domain" description="BRCT" evidence="19">
    <location>
        <begin position="221"/>
        <end position="318"/>
    </location>
</feature>
<evidence type="ECO:0000259" key="19">
    <source>
        <dbReference type="PROSITE" id="PS50172"/>
    </source>
</evidence>
<dbReference type="PRINTS" id="PR00870">
    <property type="entry name" value="DNAPOLXBETA"/>
</dbReference>
<keyword evidence="14" id="KW-0456">Lyase</keyword>
<evidence type="ECO:0000256" key="9">
    <source>
        <dbReference type="ARBA" id="ARBA00022705"/>
    </source>
</evidence>